<feature type="transmembrane region" description="Helical" evidence="8">
    <location>
        <begin position="336"/>
        <end position="358"/>
    </location>
</feature>
<name>A0A6A6VXG9_9PEZI</name>
<gene>
    <name evidence="9" type="ORF">EJ05DRAFT_144179</name>
</gene>
<accession>A0A6A6VXG9</accession>
<keyword evidence="7" id="KW-0458">Lysosome</keyword>
<keyword evidence="5 8" id="KW-1133">Transmembrane helix</keyword>
<dbReference type="GeneID" id="54480318"/>
<dbReference type="InterPro" id="IPR052187">
    <property type="entry name" value="MFSD1"/>
</dbReference>
<evidence type="ECO:0000256" key="3">
    <source>
        <dbReference type="ARBA" id="ARBA00022448"/>
    </source>
</evidence>
<dbReference type="EMBL" id="ML996580">
    <property type="protein sequence ID" value="KAF2754529.1"/>
    <property type="molecule type" value="Genomic_DNA"/>
</dbReference>
<keyword evidence="6 8" id="KW-0472">Membrane</keyword>
<evidence type="ECO:0000256" key="6">
    <source>
        <dbReference type="ARBA" id="ARBA00023136"/>
    </source>
</evidence>
<evidence type="ECO:0000256" key="7">
    <source>
        <dbReference type="ARBA" id="ARBA00023228"/>
    </source>
</evidence>
<dbReference type="InterPro" id="IPR036259">
    <property type="entry name" value="MFS_trans_sf"/>
</dbReference>
<dbReference type="SUPFAM" id="SSF103473">
    <property type="entry name" value="MFS general substrate transporter"/>
    <property type="match status" value="1"/>
</dbReference>
<keyword evidence="3" id="KW-0813">Transport</keyword>
<feature type="transmembrane region" description="Helical" evidence="8">
    <location>
        <begin position="200"/>
        <end position="219"/>
    </location>
</feature>
<dbReference type="PANTHER" id="PTHR23512">
    <property type="entry name" value="MAJOR FACILITATOR SUPERFAMILY DOMAIN-CONTAINING PROTEIN 1"/>
    <property type="match status" value="1"/>
</dbReference>
<sequence length="367" mass="37929">MADDCRHSNLALALAMLHDASRLGGATTSLATPRLLVHSVPFATNILTLVSTIPLILSCASLSIVISPSSRSPSNLVTPLTNSLRTPNLIQTGIITSILSLPTRFWAFAHVSVTLYAAIAGFHVVAQRHVAATFYDGSDVAAGTALSVMPLLSVLFVPFFGHLLSKPWASVPRAAMLSCACLLLGHTLMIVRALGAVVPLVMLGFGGAGFGAVFGLGIAQSVGRGSKKVVDMNGGAYSRVLDHDDDVGAAEYVDVSADANLHADDDLRDSVSSSMLMSTLSTSTATHEPEDRISSSDANNIVTVAFGAGVGLLNASGALVPLLVAPLEASTDHTAVGSFAAVQIFLAGIAGMACVLCVRLERVWGRA</sequence>
<evidence type="ECO:0000256" key="5">
    <source>
        <dbReference type="ARBA" id="ARBA00022989"/>
    </source>
</evidence>
<proteinExistence type="inferred from homology"/>
<dbReference type="Proteomes" id="UP000799437">
    <property type="component" value="Unassembled WGS sequence"/>
</dbReference>
<reference evidence="9" key="1">
    <citation type="journal article" date="2020" name="Stud. Mycol.">
        <title>101 Dothideomycetes genomes: a test case for predicting lifestyles and emergence of pathogens.</title>
        <authorList>
            <person name="Haridas S."/>
            <person name="Albert R."/>
            <person name="Binder M."/>
            <person name="Bloem J."/>
            <person name="Labutti K."/>
            <person name="Salamov A."/>
            <person name="Andreopoulos B."/>
            <person name="Baker S."/>
            <person name="Barry K."/>
            <person name="Bills G."/>
            <person name="Bluhm B."/>
            <person name="Cannon C."/>
            <person name="Castanera R."/>
            <person name="Culley D."/>
            <person name="Daum C."/>
            <person name="Ezra D."/>
            <person name="Gonzalez J."/>
            <person name="Henrissat B."/>
            <person name="Kuo A."/>
            <person name="Liang C."/>
            <person name="Lipzen A."/>
            <person name="Lutzoni F."/>
            <person name="Magnuson J."/>
            <person name="Mondo S."/>
            <person name="Nolan M."/>
            <person name="Ohm R."/>
            <person name="Pangilinan J."/>
            <person name="Park H.-J."/>
            <person name="Ramirez L."/>
            <person name="Alfaro M."/>
            <person name="Sun H."/>
            <person name="Tritt A."/>
            <person name="Yoshinaga Y."/>
            <person name="Zwiers L.-H."/>
            <person name="Turgeon B."/>
            <person name="Goodwin S."/>
            <person name="Spatafora J."/>
            <person name="Crous P."/>
            <person name="Grigoriev I."/>
        </authorList>
    </citation>
    <scope>NUCLEOTIDE SEQUENCE</scope>
    <source>
        <strain evidence="9">CBS 121739</strain>
    </source>
</reference>
<feature type="transmembrane region" description="Helical" evidence="8">
    <location>
        <begin position="145"/>
        <end position="164"/>
    </location>
</feature>
<comment type="subcellular location">
    <subcellularLocation>
        <location evidence="1">Lysosome membrane</location>
        <topology evidence="1">Multi-pass membrane protein</topology>
    </subcellularLocation>
</comment>
<evidence type="ECO:0000256" key="8">
    <source>
        <dbReference type="SAM" id="Phobius"/>
    </source>
</evidence>
<feature type="transmembrane region" description="Helical" evidence="8">
    <location>
        <begin position="301"/>
        <end position="324"/>
    </location>
</feature>
<evidence type="ECO:0000256" key="1">
    <source>
        <dbReference type="ARBA" id="ARBA00004155"/>
    </source>
</evidence>
<evidence type="ECO:0000256" key="4">
    <source>
        <dbReference type="ARBA" id="ARBA00022692"/>
    </source>
</evidence>
<feature type="transmembrane region" description="Helical" evidence="8">
    <location>
        <begin position="176"/>
        <end position="194"/>
    </location>
</feature>
<evidence type="ECO:0000313" key="10">
    <source>
        <dbReference type="Proteomes" id="UP000799437"/>
    </source>
</evidence>
<keyword evidence="4 8" id="KW-0812">Transmembrane</keyword>
<organism evidence="9 10">
    <name type="scientific">Pseudovirgaria hyperparasitica</name>
    <dbReference type="NCBI Taxonomy" id="470096"/>
    <lineage>
        <taxon>Eukaryota</taxon>
        <taxon>Fungi</taxon>
        <taxon>Dikarya</taxon>
        <taxon>Ascomycota</taxon>
        <taxon>Pezizomycotina</taxon>
        <taxon>Dothideomycetes</taxon>
        <taxon>Dothideomycetes incertae sedis</taxon>
        <taxon>Acrospermales</taxon>
        <taxon>Acrospermaceae</taxon>
        <taxon>Pseudovirgaria</taxon>
    </lineage>
</organism>
<dbReference type="AlphaFoldDB" id="A0A6A6VXG9"/>
<evidence type="ECO:0008006" key="11">
    <source>
        <dbReference type="Google" id="ProtNLM"/>
    </source>
</evidence>
<evidence type="ECO:0000313" key="9">
    <source>
        <dbReference type="EMBL" id="KAF2754529.1"/>
    </source>
</evidence>
<dbReference type="PANTHER" id="PTHR23512:SF3">
    <property type="entry name" value="MAJOR FACILITATOR SUPERFAMILY DOMAIN-CONTAINING PROTEIN 1"/>
    <property type="match status" value="1"/>
</dbReference>
<protein>
    <recommendedName>
        <fullName evidence="11">MFS general substrate transporter</fullName>
    </recommendedName>
</protein>
<keyword evidence="10" id="KW-1185">Reference proteome</keyword>
<comment type="similarity">
    <text evidence="2">Belongs to the major facilitator superfamily.</text>
</comment>
<dbReference type="RefSeq" id="XP_033596980.1">
    <property type="nucleotide sequence ID" value="XM_033739264.1"/>
</dbReference>
<evidence type="ECO:0000256" key="2">
    <source>
        <dbReference type="ARBA" id="ARBA00008335"/>
    </source>
</evidence>
<feature type="transmembrane region" description="Helical" evidence="8">
    <location>
        <begin position="105"/>
        <end position="125"/>
    </location>
</feature>